<feature type="transmembrane region" description="Helical" evidence="11">
    <location>
        <begin position="303"/>
        <end position="322"/>
    </location>
</feature>
<dbReference type="InterPro" id="IPR001478">
    <property type="entry name" value="PDZ"/>
</dbReference>
<keyword evidence="6 11" id="KW-0378">Hydrolase</keyword>
<evidence type="ECO:0000256" key="7">
    <source>
        <dbReference type="ARBA" id="ARBA00022833"/>
    </source>
</evidence>
<evidence type="ECO:0000313" key="14">
    <source>
        <dbReference type="Proteomes" id="UP000596427"/>
    </source>
</evidence>
<evidence type="ECO:0000256" key="11">
    <source>
        <dbReference type="RuleBase" id="RU362031"/>
    </source>
</evidence>
<gene>
    <name evidence="13" type="primary">rseP</name>
    <name evidence="13" type="ORF">EZH22_18595</name>
</gene>
<evidence type="ECO:0000256" key="5">
    <source>
        <dbReference type="ARBA" id="ARBA00022692"/>
    </source>
</evidence>
<dbReference type="GO" id="GO:0006508">
    <property type="term" value="P:proteolysis"/>
    <property type="evidence" value="ECO:0007669"/>
    <property type="project" value="UniProtKB-KW"/>
</dbReference>
<evidence type="ECO:0000256" key="10">
    <source>
        <dbReference type="ARBA" id="ARBA00023136"/>
    </source>
</evidence>
<comment type="similarity">
    <text evidence="3 11">Belongs to the peptidase M50B family.</text>
</comment>
<dbReference type="InterPro" id="IPR036034">
    <property type="entry name" value="PDZ_sf"/>
</dbReference>
<evidence type="ECO:0000256" key="6">
    <source>
        <dbReference type="ARBA" id="ARBA00022801"/>
    </source>
</evidence>
<feature type="transmembrane region" description="Helical" evidence="11">
    <location>
        <begin position="118"/>
        <end position="147"/>
    </location>
</feature>
<reference evidence="13 14" key="1">
    <citation type="submission" date="2020-10" db="EMBL/GenBank/DDBJ databases">
        <title>Degradation of 1,4-Dioxane by Xanthobacter sp. YN2, via a Novel Group-2 Soluble Di-Iron Monooxygenase.</title>
        <authorList>
            <person name="Ma F."/>
            <person name="Wang Y."/>
            <person name="Yang J."/>
            <person name="Guo H."/>
            <person name="Su D."/>
            <person name="Yu L."/>
        </authorList>
    </citation>
    <scope>NUCLEOTIDE SEQUENCE [LARGE SCALE GENOMIC DNA]</scope>
    <source>
        <strain evidence="13 14">YN2</strain>
    </source>
</reference>
<dbReference type="Proteomes" id="UP000596427">
    <property type="component" value="Chromosome"/>
</dbReference>
<comment type="cofactor">
    <cofactor evidence="1 11">
        <name>Zn(2+)</name>
        <dbReference type="ChEBI" id="CHEBI:29105"/>
    </cofactor>
</comment>
<feature type="domain" description="PDZ" evidence="12">
    <location>
        <begin position="147"/>
        <end position="188"/>
    </location>
</feature>
<evidence type="ECO:0000259" key="12">
    <source>
        <dbReference type="PROSITE" id="PS50106"/>
    </source>
</evidence>
<keyword evidence="7 11" id="KW-0862">Zinc</keyword>
<evidence type="ECO:0000256" key="1">
    <source>
        <dbReference type="ARBA" id="ARBA00001947"/>
    </source>
</evidence>
<keyword evidence="8 11" id="KW-1133">Transmembrane helix</keyword>
<dbReference type="PANTHER" id="PTHR42837">
    <property type="entry name" value="REGULATOR OF SIGMA-E PROTEASE RSEP"/>
    <property type="match status" value="1"/>
</dbReference>
<protein>
    <recommendedName>
        <fullName evidence="11">Zinc metalloprotease</fullName>
        <ecNumber evidence="11">3.4.24.-</ecNumber>
    </recommendedName>
</protein>
<dbReference type="EMBL" id="CP063362">
    <property type="protein sequence ID" value="QRG09722.1"/>
    <property type="molecule type" value="Genomic_DNA"/>
</dbReference>
<dbReference type="SMART" id="SM00228">
    <property type="entry name" value="PDZ"/>
    <property type="match status" value="1"/>
</dbReference>
<keyword evidence="5 11" id="KW-0812">Transmembrane</keyword>
<dbReference type="AlphaFoldDB" id="A0A974PTZ0"/>
<evidence type="ECO:0000256" key="4">
    <source>
        <dbReference type="ARBA" id="ARBA00022670"/>
    </source>
</evidence>
<name>A0A974PTZ0_9HYPH</name>
<dbReference type="InterPro" id="IPR004387">
    <property type="entry name" value="Pept_M50_Zn"/>
</dbReference>
<keyword evidence="14" id="KW-1185">Reference proteome</keyword>
<dbReference type="Gene3D" id="2.30.42.10">
    <property type="match status" value="1"/>
</dbReference>
<proteinExistence type="inferred from homology"/>
<evidence type="ECO:0000256" key="9">
    <source>
        <dbReference type="ARBA" id="ARBA00023049"/>
    </source>
</evidence>
<dbReference type="SUPFAM" id="SSF50156">
    <property type="entry name" value="PDZ domain-like"/>
    <property type="match status" value="1"/>
</dbReference>
<dbReference type="PROSITE" id="PS50106">
    <property type="entry name" value="PDZ"/>
    <property type="match status" value="1"/>
</dbReference>
<accession>A0A974PTZ0</accession>
<keyword evidence="4" id="KW-0645">Protease</keyword>
<feature type="transmembrane region" description="Helical" evidence="11">
    <location>
        <begin position="358"/>
        <end position="376"/>
    </location>
</feature>
<dbReference type="Pfam" id="PF17820">
    <property type="entry name" value="PDZ_6"/>
    <property type="match status" value="1"/>
</dbReference>
<keyword evidence="9 11" id="KW-0482">Metalloprotease</keyword>
<evidence type="ECO:0000256" key="3">
    <source>
        <dbReference type="ARBA" id="ARBA00007931"/>
    </source>
</evidence>
<feature type="transmembrane region" description="Helical" evidence="11">
    <location>
        <begin position="18"/>
        <end position="35"/>
    </location>
</feature>
<dbReference type="CDD" id="cd23081">
    <property type="entry name" value="cpPDZ_EcRseP-like"/>
    <property type="match status" value="1"/>
</dbReference>
<dbReference type="NCBIfam" id="TIGR00054">
    <property type="entry name" value="RIP metalloprotease RseP"/>
    <property type="match status" value="1"/>
</dbReference>
<evidence type="ECO:0000256" key="2">
    <source>
        <dbReference type="ARBA" id="ARBA00004141"/>
    </source>
</evidence>
<evidence type="ECO:0000313" key="13">
    <source>
        <dbReference type="EMBL" id="QRG09722.1"/>
    </source>
</evidence>
<dbReference type="PANTHER" id="PTHR42837:SF2">
    <property type="entry name" value="MEMBRANE METALLOPROTEASE ARASP2, CHLOROPLASTIC-RELATED"/>
    <property type="match status" value="1"/>
</dbReference>
<dbReference type="InterPro" id="IPR008915">
    <property type="entry name" value="Peptidase_M50"/>
</dbReference>
<dbReference type="EC" id="3.4.24.-" evidence="11"/>
<dbReference type="CDD" id="cd06163">
    <property type="entry name" value="S2P-M50_PDZ_RseP-like"/>
    <property type="match status" value="1"/>
</dbReference>
<dbReference type="KEGG" id="xdi:EZH22_18595"/>
<dbReference type="RefSeq" id="WP_203196619.1">
    <property type="nucleotide sequence ID" value="NZ_CP063362.1"/>
</dbReference>
<dbReference type="GO" id="GO:0046872">
    <property type="term" value="F:metal ion binding"/>
    <property type="evidence" value="ECO:0007669"/>
    <property type="project" value="UniProtKB-KW"/>
</dbReference>
<dbReference type="InterPro" id="IPR041489">
    <property type="entry name" value="PDZ_6"/>
</dbReference>
<dbReference type="Pfam" id="PF02163">
    <property type="entry name" value="Peptidase_M50"/>
    <property type="match status" value="1"/>
</dbReference>
<evidence type="ECO:0000256" key="8">
    <source>
        <dbReference type="ARBA" id="ARBA00022989"/>
    </source>
</evidence>
<dbReference type="GO" id="GO:0016020">
    <property type="term" value="C:membrane"/>
    <property type="evidence" value="ECO:0007669"/>
    <property type="project" value="UniProtKB-SubCell"/>
</dbReference>
<keyword evidence="10 11" id="KW-0472">Membrane</keyword>
<dbReference type="GO" id="GO:0004222">
    <property type="term" value="F:metalloendopeptidase activity"/>
    <property type="evidence" value="ECO:0007669"/>
    <property type="project" value="InterPro"/>
</dbReference>
<sequence length="385" mass="41446">MDVLSGLGVNLGGLVSNFLGYVIPFLFVLTLVVFFHELGHFWVARRAGVRVLTFSLGFGPEIAGFTDRKGTRWRLAAVPLGGYVRFFGDEDAASTPDATRLAQMSPAERKESFFFQPVAWRAAIVAAGPIANFLLAIAIFAFVFMVFGKQVTAPRVDQVNPGSVAEMAGFKPGDLVLEIDGSPVESFSDMQRIVGGHAGEPLTFTVERGDRQLSLTATPELKEVKDPFGNVHRTGLLGISRSLSTADVTTHRYGPVEAVGMGVQETWFVVARTFDYIGGLMTGRESADQLGGPIRIAQVSAKVATFGIGALLSLAAVLSVSIGILNLFPIPLLDGGHLLFYAFEAVRGRPLSARTQDIGFRIGLALVLMLMLFATWNDVLHIPAM</sequence>
<organism evidence="13 14">
    <name type="scientific">Xanthobacter dioxanivorans</name>
    <dbReference type="NCBI Taxonomy" id="2528964"/>
    <lineage>
        <taxon>Bacteria</taxon>
        <taxon>Pseudomonadati</taxon>
        <taxon>Pseudomonadota</taxon>
        <taxon>Alphaproteobacteria</taxon>
        <taxon>Hyphomicrobiales</taxon>
        <taxon>Xanthobacteraceae</taxon>
        <taxon>Xanthobacter</taxon>
    </lineage>
</organism>
<keyword evidence="11" id="KW-0479">Metal-binding</keyword>
<comment type="subcellular location">
    <subcellularLocation>
        <location evidence="2">Membrane</location>
        <topology evidence="2">Multi-pass membrane protein</topology>
    </subcellularLocation>
</comment>